<protein>
    <recommendedName>
        <fullName evidence="3">Type III secretion protein HrpV</fullName>
    </recommendedName>
</protein>
<evidence type="ECO:0008006" key="3">
    <source>
        <dbReference type="Google" id="ProtNLM"/>
    </source>
</evidence>
<dbReference type="RefSeq" id="WP_078742196.1">
    <property type="nucleotide sequence ID" value="NZ_MSDF01000046.1"/>
</dbReference>
<comment type="caution">
    <text evidence="1">The sequence shown here is derived from an EMBL/GenBank/DDBJ whole genome shotgun (WGS) entry which is preliminary data.</text>
</comment>
<reference evidence="1 2" key="1">
    <citation type="submission" date="2016-12" db="EMBL/GenBank/DDBJ databases">
        <title>Draft genome sequences of seven strains of Pseudomonas fluorescens that produce 4-formylaminooxyvinylglycine.</title>
        <authorList>
            <person name="Okrent R.A."/>
            <person name="Manning V.A."/>
            <person name="Trippe K.M."/>
        </authorList>
    </citation>
    <scope>NUCLEOTIDE SEQUENCE [LARGE SCALE GENOMIC DNA]</scope>
    <source>
        <strain evidence="1 2">P5A</strain>
    </source>
</reference>
<evidence type="ECO:0000313" key="1">
    <source>
        <dbReference type="EMBL" id="OPA87504.1"/>
    </source>
</evidence>
<proteinExistence type="predicted"/>
<name>A0A1T2Y5S0_PSEFL</name>
<gene>
    <name evidence="1" type="ORF">BFW87_23995</name>
</gene>
<dbReference type="EMBL" id="MSDF01000046">
    <property type="protein sequence ID" value="OPA87504.1"/>
    <property type="molecule type" value="Genomic_DNA"/>
</dbReference>
<organism evidence="1 2">
    <name type="scientific">Pseudomonas fluorescens</name>
    <dbReference type="NCBI Taxonomy" id="294"/>
    <lineage>
        <taxon>Bacteria</taxon>
        <taxon>Pseudomonadati</taxon>
        <taxon>Pseudomonadota</taxon>
        <taxon>Gammaproteobacteria</taxon>
        <taxon>Pseudomonadales</taxon>
        <taxon>Pseudomonadaceae</taxon>
        <taxon>Pseudomonas</taxon>
    </lineage>
</organism>
<sequence length="119" mass="13650">MHDVKGKSTFYASVAASQAAHWQVNPGVTFVSRCEYRTWGIALQIDRRALRPGQLDKSLVRRFERPHDFDEYYLFLDPSRDFVVWHAVPPSLANDGRTLDVIRQQQLALVGLEHLTDLA</sequence>
<evidence type="ECO:0000313" key="2">
    <source>
        <dbReference type="Proteomes" id="UP000190965"/>
    </source>
</evidence>
<dbReference type="AlphaFoldDB" id="A0A1T2Y5S0"/>
<accession>A0A1T2Y5S0</accession>
<dbReference type="OrthoDB" id="7019158at2"/>
<dbReference type="Proteomes" id="UP000190965">
    <property type="component" value="Unassembled WGS sequence"/>
</dbReference>